<sequence>MTKPEMTFVNPAVAVEAAGRLGSIGAELVNRWAELEGRITALHAASPWGGDEVGTMFSENYLPPEEDKGASGVVKGIGSLANALKELGPQVILAVQGSVATDEEAGNSMRPA</sequence>
<name>A0ABP4VXX6_9ACTN</name>
<reference evidence="2" key="1">
    <citation type="journal article" date="2019" name="Int. J. Syst. Evol. Microbiol.">
        <title>The Global Catalogue of Microorganisms (GCM) 10K type strain sequencing project: providing services to taxonomists for standard genome sequencing and annotation.</title>
        <authorList>
            <consortium name="The Broad Institute Genomics Platform"/>
            <consortium name="The Broad Institute Genome Sequencing Center for Infectious Disease"/>
            <person name="Wu L."/>
            <person name="Ma J."/>
        </authorList>
    </citation>
    <scope>NUCLEOTIDE SEQUENCE [LARGE SCALE GENOMIC DNA]</scope>
    <source>
        <strain evidence="2">JCM 13249</strain>
    </source>
</reference>
<keyword evidence="2" id="KW-1185">Reference proteome</keyword>
<evidence type="ECO:0000313" key="1">
    <source>
        <dbReference type="EMBL" id="GAA1741427.1"/>
    </source>
</evidence>
<organism evidence="1 2">
    <name type="scientific">Luedemannella helvata</name>
    <dbReference type="NCBI Taxonomy" id="349315"/>
    <lineage>
        <taxon>Bacteria</taxon>
        <taxon>Bacillati</taxon>
        <taxon>Actinomycetota</taxon>
        <taxon>Actinomycetes</taxon>
        <taxon>Micromonosporales</taxon>
        <taxon>Micromonosporaceae</taxon>
        <taxon>Luedemannella</taxon>
    </lineage>
</organism>
<dbReference type="RefSeq" id="WP_344077360.1">
    <property type="nucleotide sequence ID" value="NZ_BAAALS010000004.1"/>
</dbReference>
<accession>A0ABP4VXX6</accession>
<dbReference type="EMBL" id="BAAALS010000004">
    <property type="protein sequence ID" value="GAA1741427.1"/>
    <property type="molecule type" value="Genomic_DNA"/>
</dbReference>
<gene>
    <name evidence="1" type="ORF">GCM10009681_10200</name>
</gene>
<protein>
    <submittedName>
        <fullName evidence="1">Uncharacterized protein</fullName>
    </submittedName>
</protein>
<dbReference type="Proteomes" id="UP001500655">
    <property type="component" value="Unassembled WGS sequence"/>
</dbReference>
<evidence type="ECO:0000313" key="2">
    <source>
        <dbReference type="Proteomes" id="UP001500655"/>
    </source>
</evidence>
<proteinExistence type="predicted"/>
<comment type="caution">
    <text evidence="1">The sequence shown here is derived from an EMBL/GenBank/DDBJ whole genome shotgun (WGS) entry which is preliminary data.</text>
</comment>